<sequence>MIDPGNPINPCYDPGDPVNRHDPINPGGSYWSDPVNPGGR</sequence>
<gene>
    <name evidence="2" type="ORF">GCM10007111_08090</name>
</gene>
<name>A0ABQ2D712_9BACI</name>
<evidence type="ECO:0000313" key="3">
    <source>
        <dbReference type="Proteomes" id="UP000634435"/>
    </source>
</evidence>
<comment type="caution">
    <text evidence="2">The sequence shown here is derived from an EMBL/GenBank/DDBJ whole genome shotgun (WGS) entry which is preliminary data.</text>
</comment>
<evidence type="ECO:0000313" key="2">
    <source>
        <dbReference type="EMBL" id="GGJ48404.1"/>
    </source>
</evidence>
<keyword evidence="3" id="KW-1185">Reference proteome</keyword>
<reference evidence="3" key="1">
    <citation type="journal article" date="2019" name="Int. J. Syst. Evol. Microbiol.">
        <title>The Global Catalogue of Microorganisms (GCM) 10K type strain sequencing project: providing services to taxonomists for standard genome sequencing and annotation.</title>
        <authorList>
            <consortium name="The Broad Institute Genomics Platform"/>
            <consortium name="The Broad Institute Genome Sequencing Center for Infectious Disease"/>
            <person name="Wu L."/>
            <person name="Ma J."/>
        </authorList>
    </citation>
    <scope>NUCLEOTIDE SEQUENCE [LARGE SCALE GENOMIC DNA]</scope>
    <source>
        <strain evidence="3">JCM 30071</strain>
    </source>
</reference>
<accession>A0ABQ2D712</accession>
<proteinExistence type="predicted"/>
<protein>
    <submittedName>
        <fullName evidence="2">Uncharacterized protein</fullName>
    </submittedName>
</protein>
<evidence type="ECO:0000256" key="1">
    <source>
        <dbReference type="SAM" id="MobiDB-lite"/>
    </source>
</evidence>
<dbReference type="Proteomes" id="UP000634435">
    <property type="component" value="Unassembled WGS sequence"/>
</dbReference>
<dbReference type="EMBL" id="BMPN01000001">
    <property type="protein sequence ID" value="GGJ48404.1"/>
    <property type="molecule type" value="Genomic_DNA"/>
</dbReference>
<dbReference type="RefSeq" id="WP_286191234.1">
    <property type="nucleotide sequence ID" value="NZ_BMPN01000001.1"/>
</dbReference>
<feature type="region of interest" description="Disordered" evidence="1">
    <location>
        <begin position="1"/>
        <end position="40"/>
    </location>
</feature>
<organism evidence="2 3">
    <name type="scientific">Virgibacillus kapii</name>
    <dbReference type="NCBI Taxonomy" id="1638645"/>
    <lineage>
        <taxon>Bacteria</taxon>
        <taxon>Bacillati</taxon>
        <taxon>Bacillota</taxon>
        <taxon>Bacilli</taxon>
        <taxon>Bacillales</taxon>
        <taxon>Bacillaceae</taxon>
        <taxon>Virgibacillus</taxon>
    </lineage>
</organism>